<reference evidence="3" key="1">
    <citation type="journal article" date="2019" name="Int. J. Syst. Evol. Microbiol.">
        <title>The Global Catalogue of Microorganisms (GCM) 10K type strain sequencing project: providing services to taxonomists for standard genome sequencing and annotation.</title>
        <authorList>
            <consortium name="The Broad Institute Genomics Platform"/>
            <consortium name="The Broad Institute Genome Sequencing Center for Infectious Disease"/>
            <person name="Wu L."/>
            <person name="Ma J."/>
        </authorList>
    </citation>
    <scope>NUCLEOTIDE SEQUENCE [LARGE SCALE GENOMIC DNA]</scope>
    <source>
        <strain evidence="3">CCM 8689</strain>
    </source>
</reference>
<keyword evidence="1" id="KW-0812">Transmembrane</keyword>
<organism evidence="2 3">
    <name type="scientific">Pedobacter jamesrossensis</name>
    <dbReference type="NCBI Taxonomy" id="1908238"/>
    <lineage>
        <taxon>Bacteria</taxon>
        <taxon>Pseudomonadati</taxon>
        <taxon>Bacteroidota</taxon>
        <taxon>Sphingobacteriia</taxon>
        <taxon>Sphingobacteriales</taxon>
        <taxon>Sphingobacteriaceae</taxon>
        <taxon>Pedobacter</taxon>
    </lineage>
</organism>
<gene>
    <name evidence="2" type="ORF">ACFOUY_21535</name>
</gene>
<keyword evidence="3" id="KW-1185">Reference proteome</keyword>
<proteinExistence type="predicted"/>
<comment type="caution">
    <text evidence="2">The sequence shown here is derived from an EMBL/GenBank/DDBJ whole genome shotgun (WGS) entry which is preliminary data.</text>
</comment>
<keyword evidence="1" id="KW-1133">Transmembrane helix</keyword>
<dbReference type="RefSeq" id="WP_378963361.1">
    <property type="nucleotide sequence ID" value="NZ_JBHRXC010000016.1"/>
</dbReference>
<dbReference type="EMBL" id="JBHSBY010000146">
    <property type="protein sequence ID" value="MFC4199303.1"/>
    <property type="molecule type" value="Genomic_DNA"/>
</dbReference>
<dbReference type="Proteomes" id="UP001595792">
    <property type="component" value="Unassembled WGS sequence"/>
</dbReference>
<keyword evidence="1" id="KW-0472">Membrane</keyword>
<feature type="transmembrane region" description="Helical" evidence="1">
    <location>
        <begin position="48"/>
        <end position="69"/>
    </location>
</feature>
<evidence type="ECO:0000256" key="1">
    <source>
        <dbReference type="SAM" id="Phobius"/>
    </source>
</evidence>
<accession>A0ABV8NTU4</accession>
<evidence type="ECO:0000313" key="2">
    <source>
        <dbReference type="EMBL" id="MFC4199303.1"/>
    </source>
</evidence>
<dbReference type="InterPro" id="IPR049211">
    <property type="entry name" value="DUF6814"/>
</dbReference>
<feature type="transmembrane region" description="Helical" evidence="1">
    <location>
        <begin position="7"/>
        <end position="28"/>
    </location>
</feature>
<dbReference type="Pfam" id="PF20664">
    <property type="entry name" value="DUF6814"/>
    <property type="match status" value="1"/>
</dbReference>
<sequence>MNAIKKFLGLGWMVLGPLAMTFLFIQAIDKVGLTHTSIERTNTILQWGIILFIFFPISLGLMIFGFYAWKGEYEKLPESLEEIS</sequence>
<evidence type="ECO:0000313" key="3">
    <source>
        <dbReference type="Proteomes" id="UP001595792"/>
    </source>
</evidence>
<protein>
    <submittedName>
        <fullName evidence="2">DUF6814 family protein</fullName>
    </submittedName>
</protein>
<name>A0ABV8NTU4_9SPHI</name>